<organism evidence="1 2">
    <name type="scientific">Agromyces neolithicus</name>
    <dbReference type="NCBI Taxonomy" id="269420"/>
    <lineage>
        <taxon>Bacteria</taxon>
        <taxon>Bacillati</taxon>
        <taxon>Actinomycetota</taxon>
        <taxon>Actinomycetes</taxon>
        <taxon>Micrococcales</taxon>
        <taxon>Microbacteriaceae</taxon>
        <taxon>Agromyces</taxon>
    </lineage>
</organism>
<dbReference type="EMBL" id="BAAANJ010000004">
    <property type="protein sequence ID" value="GAA1806435.1"/>
    <property type="molecule type" value="Genomic_DNA"/>
</dbReference>
<keyword evidence="2" id="KW-1185">Reference proteome</keyword>
<dbReference type="GO" id="GO:0016740">
    <property type="term" value="F:transferase activity"/>
    <property type="evidence" value="ECO:0007669"/>
    <property type="project" value="UniProtKB-KW"/>
</dbReference>
<dbReference type="RefSeq" id="WP_344294723.1">
    <property type="nucleotide sequence ID" value="NZ_BAAANJ010000004.1"/>
</dbReference>
<reference evidence="1 2" key="1">
    <citation type="journal article" date="2019" name="Int. J. Syst. Evol. Microbiol.">
        <title>The Global Catalogue of Microorganisms (GCM) 10K type strain sequencing project: providing services to taxonomists for standard genome sequencing and annotation.</title>
        <authorList>
            <consortium name="The Broad Institute Genomics Platform"/>
            <consortium name="The Broad Institute Genome Sequencing Center for Infectious Disease"/>
            <person name="Wu L."/>
            <person name="Ma J."/>
        </authorList>
    </citation>
    <scope>NUCLEOTIDE SEQUENCE [LARGE SCALE GENOMIC DNA]</scope>
    <source>
        <strain evidence="1 2">JCM 14322</strain>
    </source>
</reference>
<keyword evidence="1" id="KW-0808">Transferase</keyword>
<dbReference type="Proteomes" id="UP001500002">
    <property type="component" value="Unassembled WGS sequence"/>
</dbReference>
<evidence type="ECO:0000313" key="2">
    <source>
        <dbReference type="Proteomes" id="UP001500002"/>
    </source>
</evidence>
<sequence>MRTAHLVAVGAEDDAAIESLSDIARILAPFDDVVVIGGHMVSILTAAYPSPGFVERRTGDSDAGISVELAATGQVHDALTAAGYVAESGNRYTKDDRGDTQPTIDLLIPSLNGAFHSEEHGGRAFDASPGLSVALHAASRVRVIATTLSENEVAFEVNIPTVEAAVLLKAHSWASRLAQKDVIDLNNLLSIVDHNGYDTIAPWRLNEPGLIGSRRDAARYLHRLAGLAEANRLSRSPIDPRRLTVLIRRHISAV</sequence>
<protein>
    <submittedName>
        <fullName evidence="1">Nucleotidyl transferase AbiEii/AbiGii toxin family protein</fullName>
    </submittedName>
</protein>
<gene>
    <name evidence="1" type="ORF">GCM10009749_13370</name>
</gene>
<comment type="caution">
    <text evidence="1">The sequence shown here is derived from an EMBL/GenBank/DDBJ whole genome shotgun (WGS) entry which is preliminary data.</text>
</comment>
<proteinExistence type="predicted"/>
<name>A0ABN2M1R1_9MICO</name>
<accession>A0ABN2M1R1</accession>
<evidence type="ECO:0000313" key="1">
    <source>
        <dbReference type="EMBL" id="GAA1806435.1"/>
    </source>
</evidence>